<name>A0A0F8XGR4_9ZZZZ</name>
<organism evidence="1">
    <name type="scientific">marine sediment metagenome</name>
    <dbReference type="NCBI Taxonomy" id="412755"/>
    <lineage>
        <taxon>unclassified sequences</taxon>
        <taxon>metagenomes</taxon>
        <taxon>ecological metagenomes</taxon>
    </lineage>
</organism>
<accession>A0A0F8XGR4</accession>
<dbReference type="EMBL" id="LAZR01063089">
    <property type="protein sequence ID" value="KKK60200.1"/>
    <property type="molecule type" value="Genomic_DNA"/>
</dbReference>
<evidence type="ECO:0000313" key="1">
    <source>
        <dbReference type="EMBL" id="KKK60200.1"/>
    </source>
</evidence>
<sequence>AIILRSCPILNERAGKIIDKEALTFNKANWGKYAGEAGLAKMMQDREKAKELPDQHRIAQLAARDVLKRRPETRTFFVLNLSDGKERFIAPAGYAAQHADVCPPPVALPDGRVISYYRGRWAAMKGVLFASRYMIDIGFLNFQTGLFERMGPYNSIPAPFGIRGDDNARLSVAGEMLMGNWGNAGGDRERGAGALDLRTKKRHSFGDFDKPRKFIRAGGTGDSACAPAITSDGTILLNRFGTHIVALESTGKGKR</sequence>
<dbReference type="AlphaFoldDB" id="A0A0F8XGR4"/>
<protein>
    <submittedName>
        <fullName evidence="1">Uncharacterized protein</fullName>
    </submittedName>
</protein>
<comment type="caution">
    <text evidence="1">The sequence shown here is derived from an EMBL/GenBank/DDBJ whole genome shotgun (WGS) entry which is preliminary data.</text>
</comment>
<feature type="non-terminal residue" evidence="1">
    <location>
        <position position="1"/>
    </location>
</feature>
<proteinExistence type="predicted"/>
<reference evidence="1" key="1">
    <citation type="journal article" date="2015" name="Nature">
        <title>Complex archaea that bridge the gap between prokaryotes and eukaryotes.</title>
        <authorList>
            <person name="Spang A."/>
            <person name="Saw J.H."/>
            <person name="Jorgensen S.L."/>
            <person name="Zaremba-Niedzwiedzka K."/>
            <person name="Martijn J."/>
            <person name="Lind A.E."/>
            <person name="van Eijk R."/>
            <person name="Schleper C."/>
            <person name="Guy L."/>
            <person name="Ettema T.J."/>
        </authorList>
    </citation>
    <scope>NUCLEOTIDE SEQUENCE</scope>
</reference>
<gene>
    <name evidence="1" type="ORF">LCGC14_3026730</name>
</gene>